<name>X1E911_9ZZZZ</name>
<sequence>MHNDKPIFATSVLILTLFQTGSHCIETPYRQRGYGTTVGAIRPDGNSDDDQDVDNSDLAAWDVSFGNGSTPLVSTLSVSDQPSTPPSQQAATSAVQASTLDLRAELVDAAIAMDLVLRSESGARLGTHETLRDDHFDWVSHRARWGQTPAWRGTGEIANNLFRGHSSKVNDGRFHRDADDGVDEELLDSLFAGVGLIELL</sequence>
<protein>
    <submittedName>
        <fullName evidence="1">Uncharacterized protein</fullName>
    </submittedName>
</protein>
<dbReference type="AlphaFoldDB" id="X1E911"/>
<organism evidence="1">
    <name type="scientific">marine sediment metagenome</name>
    <dbReference type="NCBI Taxonomy" id="412755"/>
    <lineage>
        <taxon>unclassified sequences</taxon>
        <taxon>metagenomes</taxon>
        <taxon>ecological metagenomes</taxon>
    </lineage>
</organism>
<accession>X1E911</accession>
<gene>
    <name evidence="1" type="ORF">S01H4_40416</name>
</gene>
<reference evidence="1" key="1">
    <citation type="journal article" date="2014" name="Front. Microbiol.">
        <title>High frequency of phylogenetically diverse reductive dehalogenase-homologous genes in deep subseafloor sedimentary metagenomes.</title>
        <authorList>
            <person name="Kawai M."/>
            <person name="Futagami T."/>
            <person name="Toyoda A."/>
            <person name="Takaki Y."/>
            <person name="Nishi S."/>
            <person name="Hori S."/>
            <person name="Arai W."/>
            <person name="Tsubouchi T."/>
            <person name="Morono Y."/>
            <person name="Uchiyama I."/>
            <person name="Ito T."/>
            <person name="Fujiyama A."/>
            <person name="Inagaki F."/>
            <person name="Takami H."/>
        </authorList>
    </citation>
    <scope>NUCLEOTIDE SEQUENCE</scope>
    <source>
        <strain evidence="1">Expedition CK06-06</strain>
    </source>
</reference>
<proteinExistence type="predicted"/>
<comment type="caution">
    <text evidence="1">The sequence shown here is derived from an EMBL/GenBank/DDBJ whole genome shotgun (WGS) entry which is preliminary data.</text>
</comment>
<dbReference type="EMBL" id="BART01022003">
    <property type="protein sequence ID" value="GAH05133.1"/>
    <property type="molecule type" value="Genomic_DNA"/>
</dbReference>
<evidence type="ECO:0000313" key="1">
    <source>
        <dbReference type="EMBL" id="GAH05133.1"/>
    </source>
</evidence>